<dbReference type="OrthoDB" id="881421at2"/>
<evidence type="ECO:0000313" key="2">
    <source>
        <dbReference type="Proteomes" id="UP000182034"/>
    </source>
</evidence>
<dbReference type="EMBL" id="FPKW01000008">
    <property type="protein sequence ID" value="SFZ95118.1"/>
    <property type="molecule type" value="Genomic_DNA"/>
</dbReference>
<name>A0A1K2IS33_9FLAO</name>
<dbReference type="Proteomes" id="UP000182034">
    <property type="component" value="Unassembled WGS sequence"/>
</dbReference>
<dbReference type="STRING" id="1612149.SAMN05216324_108155"/>
<sequence>MKTILESIHTRLSTITEFNYIGEDWGQLNTDPEVAMTWPCCLFNLSRGSYNDLGRDQTKIPRNRQTGMFRLKLNIANPRLDVTAENWKEHDFMEKVHTLLHGYSPAENCSVLKRKNYKRLKRTNGMIVYKVIYTFEVTNV</sequence>
<gene>
    <name evidence="1" type="ORF">SAMN05216324_108155</name>
</gene>
<keyword evidence="2" id="KW-1185">Reference proteome</keyword>
<reference evidence="2" key="1">
    <citation type="submission" date="2016-10" db="EMBL/GenBank/DDBJ databases">
        <authorList>
            <person name="Varghese N."/>
            <person name="Submissions S."/>
        </authorList>
    </citation>
    <scope>NUCLEOTIDE SEQUENCE [LARGE SCALE GENOMIC DNA]</scope>
    <source>
        <strain evidence="2">SUR2</strain>
    </source>
</reference>
<organism evidence="1 2">
    <name type="scientific">Chryseobacterium limigenitum</name>
    <dbReference type="NCBI Taxonomy" id="1612149"/>
    <lineage>
        <taxon>Bacteria</taxon>
        <taxon>Pseudomonadati</taxon>
        <taxon>Bacteroidota</taxon>
        <taxon>Flavobacteriia</taxon>
        <taxon>Flavobacteriales</taxon>
        <taxon>Weeksellaceae</taxon>
        <taxon>Chryseobacterium group</taxon>
        <taxon>Chryseobacterium</taxon>
    </lineage>
</organism>
<protein>
    <submittedName>
        <fullName evidence="1">Uncharacterized protein</fullName>
    </submittedName>
</protein>
<proteinExistence type="predicted"/>
<evidence type="ECO:0000313" key="1">
    <source>
        <dbReference type="EMBL" id="SFZ95118.1"/>
    </source>
</evidence>
<accession>A0A1K2IS33</accession>
<dbReference type="RefSeq" id="WP_072410339.1">
    <property type="nucleotide sequence ID" value="NZ_FPKW01000008.1"/>
</dbReference>
<dbReference type="AlphaFoldDB" id="A0A1K2IS33"/>